<proteinExistence type="predicted"/>
<dbReference type="EMBL" id="AMZH03015975">
    <property type="protein sequence ID" value="RRT45221.1"/>
    <property type="molecule type" value="Genomic_DNA"/>
</dbReference>
<feature type="region of interest" description="Disordered" evidence="1">
    <location>
        <begin position="1"/>
        <end position="32"/>
    </location>
</feature>
<evidence type="ECO:0000256" key="1">
    <source>
        <dbReference type="SAM" id="MobiDB-lite"/>
    </source>
</evidence>
<evidence type="ECO:0000313" key="3">
    <source>
        <dbReference type="Proteomes" id="UP000287651"/>
    </source>
</evidence>
<dbReference type="Proteomes" id="UP000287651">
    <property type="component" value="Unassembled WGS sequence"/>
</dbReference>
<reference evidence="2 3" key="1">
    <citation type="journal article" date="2014" name="Agronomy (Basel)">
        <title>A Draft Genome Sequence for Ensete ventricosum, the Drought-Tolerant Tree Against Hunger.</title>
        <authorList>
            <person name="Harrison J."/>
            <person name="Moore K.A."/>
            <person name="Paszkiewicz K."/>
            <person name="Jones T."/>
            <person name="Grant M."/>
            <person name="Ambacheew D."/>
            <person name="Muzemil S."/>
            <person name="Studholme D.J."/>
        </authorList>
    </citation>
    <scope>NUCLEOTIDE SEQUENCE [LARGE SCALE GENOMIC DNA]</scope>
</reference>
<accession>A0A426Y0W5</accession>
<organism evidence="2 3">
    <name type="scientific">Ensete ventricosum</name>
    <name type="common">Abyssinian banana</name>
    <name type="synonym">Musa ensete</name>
    <dbReference type="NCBI Taxonomy" id="4639"/>
    <lineage>
        <taxon>Eukaryota</taxon>
        <taxon>Viridiplantae</taxon>
        <taxon>Streptophyta</taxon>
        <taxon>Embryophyta</taxon>
        <taxon>Tracheophyta</taxon>
        <taxon>Spermatophyta</taxon>
        <taxon>Magnoliopsida</taxon>
        <taxon>Liliopsida</taxon>
        <taxon>Zingiberales</taxon>
        <taxon>Musaceae</taxon>
        <taxon>Ensete</taxon>
    </lineage>
</organism>
<evidence type="ECO:0000313" key="2">
    <source>
        <dbReference type="EMBL" id="RRT45221.1"/>
    </source>
</evidence>
<dbReference type="AlphaFoldDB" id="A0A426Y0W5"/>
<sequence length="214" mass="23483">MKRRLGSRHHGSQGSSPSFRGRALTKKDLRRAGGGPPIEVSLMAKLALRMSMSPALASGVGAFFGIARVEFQPQSLQCPMPGCLMLPALPATVRIADEYAACGRVWLGHVDQSGRGPYHSIPLSPRARPPSPCARRLPRGSTKAWGRVLRVRSSSVKLRARLEMLETQSPWARLKARLEMLGIESPWARLRARLEMLGTEPLSEVESSLRDAQD</sequence>
<gene>
    <name evidence="2" type="ORF">B296_00039172</name>
</gene>
<comment type="caution">
    <text evidence="2">The sequence shown here is derived from an EMBL/GenBank/DDBJ whole genome shotgun (WGS) entry which is preliminary data.</text>
</comment>
<feature type="region of interest" description="Disordered" evidence="1">
    <location>
        <begin position="120"/>
        <end position="139"/>
    </location>
</feature>
<protein>
    <submittedName>
        <fullName evidence="2">Uncharacterized protein</fullName>
    </submittedName>
</protein>
<name>A0A426Y0W5_ENSVE</name>
<feature type="compositionally biased region" description="Basic residues" evidence="1">
    <location>
        <begin position="1"/>
        <end position="11"/>
    </location>
</feature>